<dbReference type="eggNOG" id="COG1216">
    <property type="taxonomic scope" value="Bacteria"/>
</dbReference>
<evidence type="ECO:0000259" key="2">
    <source>
        <dbReference type="Pfam" id="PF00535"/>
    </source>
</evidence>
<keyword evidence="3" id="KW-0808">Transferase</keyword>
<dbReference type="InterPro" id="IPR001173">
    <property type="entry name" value="Glyco_trans_2-like"/>
</dbReference>
<dbReference type="HOGENOM" id="CLU_023845_0_5_10"/>
<dbReference type="KEGG" id="fae:FAES_4521"/>
<accession>I0KEG7</accession>
<dbReference type="Proteomes" id="UP000011058">
    <property type="component" value="Chromosome"/>
</dbReference>
<dbReference type="SUPFAM" id="SSF53448">
    <property type="entry name" value="Nucleotide-diphospho-sugar transferases"/>
    <property type="match status" value="1"/>
</dbReference>
<evidence type="ECO:0000313" key="4">
    <source>
        <dbReference type="Proteomes" id="UP000011058"/>
    </source>
</evidence>
<proteinExistence type="predicted"/>
<feature type="domain" description="Glycosyltransferase 2-like" evidence="2">
    <location>
        <begin position="9"/>
        <end position="140"/>
    </location>
</feature>
<protein>
    <submittedName>
        <fullName evidence="3">Glycosyl transferase family 2</fullName>
    </submittedName>
</protein>
<dbReference type="GO" id="GO:0016740">
    <property type="term" value="F:transferase activity"/>
    <property type="evidence" value="ECO:0007669"/>
    <property type="project" value="UniProtKB-KW"/>
</dbReference>
<keyword evidence="1" id="KW-1133">Transmembrane helix</keyword>
<evidence type="ECO:0000313" key="3">
    <source>
        <dbReference type="EMBL" id="CCH02520.1"/>
    </source>
</evidence>
<dbReference type="STRING" id="1166018.FAES_4521"/>
<dbReference type="Gene3D" id="3.90.550.10">
    <property type="entry name" value="Spore Coat Polysaccharide Biosynthesis Protein SpsA, Chain A"/>
    <property type="match status" value="1"/>
</dbReference>
<keyword evidence="1" id="KW-0812">Transmembrane</keyword>
<reference evidence="3 4" key="1">
    <citation type="journal article" date="2012" name="J. Bacteriol.">
        <title>Genome Sequence of Fibrella aestuarina BUZ 2T, a Filamentous Marine Bacterium.</title>
        <authorList>
            <person name="Filippini M."/>
            <person name="Qi W."/>
            <person name="Blom J."/>
            <person name="Goesmann A."/>
            <person name="Smits T.H."/>
            <person name="Bagheri H.C."/>
        </authorList>
    </citation>
    <scope>NUCLEOTIDE SEQUENCE [LARGE SCALE GENOMIC DNA]</scope>
    <source>
        <strain evidence="4">BUZ 2T</strain>
    </source>
</reference>
<dbReference type="RefSeq" id="WP_015333619.1">
    <property type="nucleotide sequence ID" value="NC_020054.1"/>
</dbReference>
<dbReference type="OrthoDB" id="9771846at2"/>
<gene>
    <name evidence="3" type="ORF">FAES_4521</name>
</gene>
<feature type="transmembrane region" description="Helical" evidence="1">
    <location>
        <begin position="265"/>
        <end position="287"/>
    </location>
</feature>
<dbReference type="PANTHER" id="PTHR43179">
    <property type="entry name" value="RHAMNOSYLTRANSFERASE WBBL"/>
    <property type="match status" value="1"/>
</dbReference>
<evidence type="ECO:0000256" key="1">
    <source>
        <dbReference type="SAM" id="Phobius"/>
    </source>
</evidence>
<dbReference type="Pfam" id="PF00535">
    <property type="entry name" value="Glycos_transf_2"/>
    <property type="match status" value="1"/>
</dbReference>
<sequence>MPNDVPDLSILIVNYKTPRLIVDCLRSVYEHTRDVQFEVLIIDNQSDDNSEAIVRATYPADQFPAIRWFDMGYNAGFSRANNLGIDNARGRTILLLNSDTLLIDNLIGRAVRILDEQADVAAVGAMQINREGQVHDQMYCWFNDLLRFSYIVPQKLQGWLKRRLPDPHYDDPNQVDWIIGAFLMTRRSTIEQAGKMDENFFLYGEDVEWSYRLGKQGRMLVLRDGFFVHLEYGSSESYQVQELSYINRFKTQLQLSNLLWIRKQYGIGAFLLLMAHYYTLIPILYIWKISVNLKQRKPLFSELSNQTAFAKQVGVFSRFFWKILFNRPGFYKV</sequence>
<keyword evidence="4" id="KW-1185">Reference proteome</keyword>
<name>I0KEG7_9BACT</name>
<organism evidence="3 4">
    <name type="scientific">Fibrella aestuarina BUZ 2</name>
    <dbReference type="NCBI Taxonomy" id="1166018"/>
    <lineage>
        <taxon>Bacteria</taxon>
        <taxon>Pseudomonadati</taxon>
        <taxon>Bacteroidota</taxon>
        <taxon>Cytophagia</taxon>
        <taxon>Cytophagales</taxon>
        <taxon>Spirosomataceae</taxon>
        <taxon>Fibrella</taxon>
    </lineage>
</organism>
<dbReference type="EMBL" id="HE796683">
    <property type="protein sequence ID" value="CCH02520.1"/>
    <property type="molecule type" value="Genomic_DNA"/>
</dbReference>
<dbReference type="PATRIC" id="fig|1166018.3.peg.1487"/>
<dbReference type="InterPro" id="IPR029044">
    <property type="entry name" value="Nucleotide-diphossugar_trans"/>
</dbReference>
<dbReference type="AlphaFoldDB" id="I0KEG7"/>
<keyword evidence="1" id="KW-0472">Membrane</keyword>
<dbReference type="CDD" id="cd04186">
    <property type="entry name" value="GT_2_like_c"/>
    <property type="match status" value="1"/>
</dbReference>
<dbReference type="PANTHER" id="PTHR43179:SF7">
    <property type="entry name" value="RHAMNOSYLTRANSFERASE WBBL"/>
    <property type="match status" value="1"/>
</dbReference>